<dbReference type="EMBL" id="CP063411">
    <property type="protein sequence ID" value="QSZ36357.1"/>
    <property type="molecule type" value="Genomic_DNA"/>
</dbReference>
<dbReference type="OrthoDB" id="4153189at2759"/>
<feature type="compositionally biased region" description="Low complexity" evidence="1">
    <location>
        <begin position="105"/>
        <end position="125"/>
    </location>
</feature>
<dbReference type="Proteomes" id="UP000672032">
    <property type="component" value="Chromosome 7"/>
</dbReference>
<feature type="region of interest" description="Disordered" evidence="1">
    <location>
        <begin position="103"/>
        <end position="127"/>
    </location>
</feature>
<evidence type="ECO:0000313" key="3">
    <source>
        <dbReference type="EMBL" id="QSZ36357.1"/>
    </source>
</evidence>
<protein>
    <submittedName>
        <fullName evidence="3">Uncharacterized protein</fullName>
    </submittedName>
</protein>
<reference evidence="3" key="1">
    <citation type="submission" date="2020-10" db="EMBL/GenBank/DDBJ databases">
        <title>Genome Sequence of Monilinia vaccinii-corymbosi Sheds Light on Mummy Berry Disease Infection of Blueberry and Mating Type.</title>
        <authorList>
            <person name="Yow A.G."/>
            <person name="Zhang Y."/>
            <person name="Bansal K."/>
            <person name="Eacker S.M."/>
            <person name="Sullivan S."/>
            <person name="Liachko I."/>
            <person name="Cubeta M.A."/>
            <person name="Rollins J.A."/>
            <person name="Ashrafi H."/>
        </authorList>
    </citation>
    <scope>NUCLEOTIDE SEQUENCE</scope>
    <source>
        <strain evidence="3">RL-1</strain>
    </source>
</reference>
<keyword evidence="2" id="KW-1133">Transmembrane helix</keyword>
<sequence length="360" mass="36571">MRLRLDLATTAPAAVLQQNAGCVLVSSTLFACESISPGFTSFVPSAQASCLCYSSSTWIPTIFDHAVQTCANFASTAAPSAYPAFVNLEGFCGNLGNIQNSSGPATAATTTTTTTTTTTSTSMTSGSRVPEVSIGAVPACSTALSLIQLCVGRVPGFMNLGPTEKAACLCYASATSWIPTSFDGAVETCSQHAQSAGASAGLLSTVYGFEGICENVGDVMTMTATSRTLSATVTPNPITLPDANPITLPDASSAPLTTTSAPSPASLPRTTSSILSTIVPPPTPPIPPSTQNTRSIMKTISVITMSSRSSMITTTSSTAGLAGVGDANQGADDENIMGDLGDPMVILISFVCAVLVLFLC</sequence>
<keyword evidence="2" id="KW-0812">Transmembrane</keyword>
<dbReference type="AlphaFoldDB" id="A0A8A3PLQ5"/>
<evidence type="ECO:0000313" key="4">
    <source>
        <dbReference type="Proteomes" id="UP000672032"/>
    </source>
</evidence>
<proteinExistence type="predicted"/>
<name>A0A8A3PLQ5_9HELO</name>
<organism evidence="3 4">
    <name type="scientific">Monilinia vaccinii-corymbosi</name>
    <dbReference type="NCBI Taxonomy" id="61207"/>
    <lineage>
        <taxon>Eukaryota</taxon>
        <taxon>Fungi</taxon>
        <taxon>Dikarya</taxon>
        <taxon>Ascomycota</taxon>
        <taxon>Pezizomycotina</taxon>
        <taxon>Leotiomycetes</taxon>
        <taxon>Helotiales</taxon>
        <taxon>Sclerotiniaceae</taxon>
        <taxon>Monilinia</taxon>
    </lineage>
</organism>
<feature type="transmembrane region" description="Helical" evidence="2">
    <location>
        <begin position="340"/>
        <end position="359"/>
    </location>
</feature>
<feature type="compositionally biased region" description="Low complexity" evidence="1">
    <location>
        <begin position="251"/>
        <end position="268"/>
    </location>
</feature>
<feature type="region of interest" description="Disordered" evidence="1">
    <location>
        <begin position="240"/>
        <end position="268"/>
    </location>
</feature>
<evidence type="ECO:0000256" key="2">
    <source>
        <dbReference type="SAM" id="Phobius"/>
    </source>
</evidence>
<keyword evidence="4" id="KW-1185">Reference proteome</keyword>
<accession>A0A8A3PLQ5</accession>
<keyword evidence="2" id="KW-0472">Membrane</keyword>
<evidence type="ECO:0000256" key="1">
    <source>
        <dbReference type="SAM" id="MobiDB-lite"/>
    </source>
</evidence>
<dbReference type="PROSITE" id="PS51257">
    <property type="entry name" value="PROKAR_LIPOPROTEIN"/>
    <property type="match status" value="1"/>
</dbReference>
<gene>
    <name evidence="3" type="ORF">DSL72_006233</name>
</gene>